<dbReference type="GO" id="GO:0016887">
    <property type="term" value="F:ATP hydrolysis activity"/>
    <property type="evidence" value="ECO:0007669"/>
    <property type="project" value="InterPro"/>
</dbReference>
<keyword evidence="2" id="KW-0547">Nucleotide-binding</keyword>
<dbReference type="SUPFAM" id="SSF52540">
    <property type="entry name" value="P-loop containing nucleoside triphosphate hydrolases"/>
    <property type="match status" value="1"/>
</dbReference>
<dbReference type="Gene3D" id="3.40.50.300">
    <property type="entry name" value="P-loop containing nucleotide triphosphate hydrolases"/>
    <property type="match status" value="1"/>
</dbReference>
<proteinExistence type="predicted"/>
<dbReference type="InterPro" id="IPR050093">
    <property type="entry name" value="ABC_SmlMolc_Importer"/>
</dbReference>
<keyword evidence="7" id="KW-1185">Reference proteome</keyword>
<dbReference type="InterPro" id="IPR003439">
    <property type="entry name" value="ABC_transporter-like_ATP-bd"/>
</dbReference>
<comment type="caution">
    <text evidence="6">The sequence shown here is derived from an EMBL/GenBank/DDBJ whole genome shotgun (WGS) entry which is preliminary data.</text>
</comment>
<dbReference type="AlphaFoldDB" id="A0A3P3VST8"/>
<dbReference type="InterPro" id="IPR003593">
    <property type="entry name" value="AAA+_ATPase"/>
</dbReference>
<evidence type="ECO:0000256" key="3">
    <source>
        <dbReference type="ARBA" id="ARBA00022840"/>
    </source>
</evidence>
<name>A0A3P3VST8_9MICO</name>
<dbReference type="Proteomes" id="UP000274391">
    <property type="component" value="Unassembled WGS sequence"/>
</dbReference>
<dbReference type="EC" id="7.6.2.9" evidence="4"/>
<evidence type="ECO:0000256" key="4">
    <source>
        <dbReference type="ARBA" id="ARBA00066388"/>
    </source>
</evidence>
<feature type="domain" description="ABC transporter" evidence="5">
    <location>
        <begin position="6"/>
        <end position="236"/>
    </location>
</feature>
<gene>
    <name evidence="6" type="ORF">EG850_11220</name>
</gene>
<dbReference type="Pfam" id="PF00005">
    <property type="entry name" value="ABC_tran"/>
    <property type="match status" value="1"/>
</dbReference>
<evidence type="ECO:0000313" key="6">
    <source>
        <dbReference type="EMBL" id="RRJ85861.1"/>
    </source>
</evidence>
<dbReference type="PANTHER" id="PTHR42781:SF4">
    <property type="entry name" value="SPERMIDINE_PUTRESCINE IMPORT ATP-BINDING PROTEIN POTA"/>
    <property type="match status" value="1"/>
</dbReference>
<dbReference type="GO" id="GO:0015418">
    <property type="term" value="F:ABC-type quaternary ammonium compound transporting activity"/>
    <property type="evidence" value="ECO:0007669"/>
    <property type="project" value="UniProtKB-EC"/>
</dbReference>
<dbReference type="PANTHER" id="PTHR42781">
    <property type="entry name" value="SPERMIDINE/PUTRESCINE IMPORT ATP-BINDING PROTEIN POTA"/>
    <property type="match status" value="1"/>
</dbReference>
<dbReference type="GO" id="GO:0005524">
    <property type="term" value="F:ATP binding"/>
    <property type="evidence" value="ECO:0007669"/>
    <property type="project" value="UniProtKB-KW"/>
</dbReference>
<organism evidence="6 7">
    <name type="scientific">Gulosibacter macacae</name>
    <dbReference type="NCBI Taxonomy" id="2488791"/>
    <lineage>
        <taxon>Bacteria</taxon>
        <taxon>Bacillati</taxon>
        <taxon>Actinomycetota</taxon>
        <taxon>Actinomycetes</taxon>
        <taxon>Micrococcales</taxon>
        <taxon>Microbacteriaceae</taxon>
        <taxon>Gulosibacter</taxon>
    </lineage>
</organism>
<evidence type="ECO:0000259" key="5">
    <source>
        <dbReference type="PROSITE" id="PS50893"/>
    </source>
</evidence>
<keyword evidence="3 6" id="KW-0067">ATP-binding</keyword>
<dbReference type="SMART" id="SM00382">
    <property type="entry name" value="AAA"/>
    <property type="match status" value="1"/>
</dbReference>
<dbReference type="FunFam" id="3.40.50.300:FF:000425">
    <property type="entry name" value="Probable ABC transporter, ATP-binding subunit"/>
    <property type="match status" value="1"/>
</dbReference>
<accession>A0A3P3VST8</accession>
<dbReference type="InterPro" id="IPR017871">
    <property type="entry name" value="ABC_transporter-like_CS"/>
</dbReference>
<dbReference type="PROSITE" id="PS50893">
    <property type="entry name" value="ABC_TRANSPORTER_2"/>
    <property type="match status" value="1"/>
</dbReference>
<keyword evidence="1" id="KW-0813">Transport</keyword>
<protein>
    <recommendedName>
        <fullName evidence="4">ABC-type quaternary amine transporter</fullName>
        <ecNumber evidence="4">7.6.2.9</ecNumber>
    </recommendedName>
</protein>
<sequence>MVIPALEVRDLSVTYGKFVALHDVDLEVAEGEIVALLGASGSGKSTLLRAIAGLEPVAAGDIRMHGYSVVATPTHERGCGMVFQDGQLFPHRSVGRNIAYGLETTGMPRAARAERVAEMLELVGLEGYESRSVATLSGGQAQRVALARALAPAPQMLLLDEPLSALDRALRERLSVELRDIIRAAGISAVHVTHDQQEASAIADRIAIMIDGRIGQIGSREELLGAPASTEVRDFLGADGRVRGRIVAQRPTTTQVELLDVVTEVRGMRGEPGDEVSLRIS</sequence>
<evidence type="ECO:0000313" key="7">
    <source>
        <dbReference type="Proteomes" id="UP000274391"/>
    </source>
</evidence>
<evidence type="ECO:0000256" key="2">
    <source>
        <dbReference type="ARBA" id="ARBA00022741"/>
    </source>
</evidence>
<reference evidence="6 7" key="1">
    <citation type="submission" date="2018-11" db="EMBL/GenBank/DDBJ databases">
        <title>YIM 102482-1 draft genome.</title>
        <authorList>
            <person name="Li G."/>
            <person name="Jiang Y."/>
        </authorList>
    </citation>
    <scope>NUCLEOTIDE SEQUENCE [LARGE SCALE GENOMIC DNA]</scope>
    <source>
        <strain evidence="6 7">YIM 102482-1</strain>
    </source>
</reference>
<dbReference type="EMBL" id="RQVS01000015">
    <property type="protein sequence ID" value="RRJ85861.1"/>
    <property type="molecule type" value="Genomic_DNA"/>
</dbReference>
<dbReference type="InterPro" id="IPR027417">
    <property type="entry name" value="P-loop_NTPase"/>
</dbReference>
<dbReference type="PROSITE" id="PS00211">
    <property type="entry name" value="ABC_TRANSPORTER_1"/>
    <property type="match status" value="1"/>
</dbReference>
<evidence type="ECO:0000256" key="1">
    <source>
        <dbReference type="ARBA" id="ARBA00022448"/>
    </source>
</evidence>
<dbReference type="OrthoDB" id="3180400at2"/>